<name>A0A832A1W5_9BACT</name>
<dbReference type="AlphaFoldDB" id="A0A832A1W5"/>
<proteinExistence type="predicted"/>
<dbReference type="EMBL" id="DSTK01000009">
    <property type="protein sequence ID" value="HFK96147.1"/>
    <property type="molecule type" value="Genomic_DNA"/>
</dbReference>
<feature type="coiled-coil region" evidence="1">
    <location>
        <begin position="718"/>
        <end position="745"/>
    </location>
</feature>
<comment type="caution">
    <text evidence="3">The sequence shown here is derived from an EMBL/GenBank/DDBJ whole genome shotgun (WGS) entry which is preliminary data.</text>
</comment>
<sequence>MNDYLAFKKGIELREQTLRRAVENLAAEQLTDEQQTQRWRDHLDLVHHALQDPLVRIAVAGSVKSGKSTLINALLGGDLLKRGAGIVTSFITRIRCNAVRGGWVELKSWDEIHRDLTGAVAMLPLTEGPSVPSKTWDLRKSAHRESLVKKLAAVQTELQHNRSLLDAPFLLVHAYLEGLPKVQDLLRDQPRRLTFDEKTLRRHQDFVGVESSAVYLKDVEIHYPAPWIGDDVEIADCQGSDSPNPLHFALLQQYLLKSHIIVYVVSSRTGLREADLKLLDFIKTLRMTPQTLFVLNLDLDTHQGLDDIHASVERFAKELRWTVPTPRVYAFSGLYHLLAAQEPPPSSREALRLAMWRDEATQRFAHALGFDDLKKELADRVGTQRTRVLFSTGLGRLAAVAQTLAETCRTKRQLLAKDLSQLEQSARHLQRRQEELIGTLSTLENAIGGLRENLKNDLDKAVGAFFDLSSGPVVQETLRMVDHYPVDPAYARDLGDPRKLIRQLHGFYMEFRRSLSAFLVDRVNVDTIRFAKEQEAFLKRRIREASQGFWSLFQSALEEYHRELQALGVAVHEPGLSPQQPWAEWHHITPPAFSGFVDENALGRGLLLMKFGLGRLNRFLNTVKNRLGKKRPVEDGAEPSGSFLEAVDVVKAETRAELVYAFRDYRQNFRYQYLHKLLDAALASLLEEFQARARMAHMDFRHLLQHGKMEEDKRLRAVTVLEETAASAENLLREIEELRRALSLEWLAQDPKASPGEEAHTG</sequence>
<dbReference type="Gene3D" id="3.40.50.300">
    <property type="entry name" value="P-loop containing nucleotide triphosphate hydrolases"/>
    <property type="match status" value="1"/>
</dbReference>
<organism evidence="3">
    <name type="scientific">Desulfacinum infernum</name>
    <dbReference type="NCBI Taxonomy" id="35837"/>
    <lineage>
        <taxon>Bacteria</taxon>
        <taxon>Pseudomonadati</taxon>
        <taxon>Thermodesulfobacteriota</taxon>
        <taxon>Syntrophobacteria</taxon>
        <taxon>Syntrophobacterales</taxon>
        <taxon>Syntrophobacteraceae</taxon>
        <taxon>Desulfacinum</taxon>
    </lineage>
</organism>
<evidence type="ECO:0000313" key="3">
    <source>
        <dbReference type="EMBL" id="HFK96147.1"/>
    </source>
</evidence>
<feature type="domain" description="Dynamin N-terminal" evidence="2">
    <location>
        <begin position="57"/>
        <end position="277"/>
    </location>
</feature>
<accession>A0A832A1W5</accession>
<dbReference type="SUPFAM" id="SSF52540">
    <property type="entry name" value="P-loop containing nucleoside triphosphate hydrolases"/>
    <property type="match status" value="1"/>
</dbReference>
<gene>
    <name evidence="3" type="ORF">ENS06_02345</name>
</gene>
<evidence type="ECO:0000256" key="1">
    <source>
        <dbReference type="SAM" id="Coils"/>
    </source>
</evidence>
<dbReference type="InterPro" id="IPR027417">
    <property type="entry name" value="P-loop_NTPase"/>
</dbReference>
<reference evidence="3" key="1">
    <citation type="journal article" date="2020" name="mSystems">
        <title>Genome- and Community-Level Interaction Insights into Carbon Utilization and Element Cycling Functions of Hydrothermarchaeota in Hydrothermal Sediment.</title>
        <authorList>
            <person name="Zhou Z."/>
            <person name="Liu Y."/>
            <person name="Xu W."/>
            <person name="Pan J."/>
            <person name="Luo Z.H."/>
            <person name="Li M."/>
        </authorList>
    </citation>
    <scope>NUCLEOTIDE SEQUENCE [LARGE SCALE GENOMIC DNA]</scope>
    <source>
        <strain evidence="3">SpSt-456</strain>
    </source>
</reference>
<dbReference type="PANTHER" id="PTHR43681:SF1">
    <property type="entry name" value="SARCALUMENIN"/>
    <property type="match status" value="1"/>
</dbReference>
<dbReference type="PANTHER" id="PTHR43681">
    <property type="entry name" value="TRANSMEMBRANE GTPASE FZO"/>
    <property type="match status" value="1"/>
</dbReference>
<dbReference type="Pfam" id="PF00350">
    <property type="entry name" value="Dynamin_N"/>
    <property type="match status" value="1"/>
</dbReference>
<keyword evidence="1" id="KW-0175">Coiled coil</keyword>
<dbReference type="InterPro" id="IPR051943">
    <property type="entry name" value="TRAFAC_Dynamin-like_GTPase"/>
</dbReference>
<protein>
    <recommendedName>
        <fullName evidence="2">Dynamin N-terminal domain-containing protein</fullName>
    </recommendedName>
</protein>
<dbReference type="InterPro" id="IPR045063">
    <property type="entry name" value="Dynamin_N"/>
</dbReference>
<evidence type="ECO:0000259" key="2">
    <source>
        <dbReference type="Pfam" id="PF00350"/>
    </source>
</evidence>
<feature type="coiled-coil region" evidence="1">
    <location>
        <begin position="412"/>
        <end position="446"/>
    </location>
</feature>